<keyword evidence="1" id="KW-0812">Transmembrane</keyword>
<keyword evidence="1" id="KW-0472">Membrane</keyword>
<dbReference type="PANTHER" id="PTHR33659">
    <property type="entry name" value="PROTEIN, PUTATIVE-RELATED-RELATED"/>
    <property type="match status" value="1"/>
</dbReference>
<dbReference type="PANTHER" id="PTHR33659:SF11">
    <property type="entry name" value="TRANSMEMBRANE PROTEIN"/>
    <property type="match status" value="1"/>
</dbReference>
<feature type="transmembrane region" description="Helical" evidence="1">
    <location>
        <begin position="45"/>
        <end position="65"/>
    </location>
</feature>
<reference evidence="3" key="1">
    <citation type="submission" date="2019-10" db="EMBL/GenBank/DDBJ databases">
        <authorList>
            <person name="Zhang R."/>
            <person name="Pan Y."/>
            <person name="Wang J."/>
            <person name="Ma R."/>
            <person name="Yu S."/>
        </authorList>
    </citation>
    <scope>NUCLEOTIDE SEQUENCE</scope>
    <source>
        <strain evidence="3">LA-IB0</strain>
        <tissue evidence="3">Leaf</tissue>
    </source>
</reference>
<dbReference type="EMBL" id="WHWC01000016">
    <property type="protein sequence ID" value="KAG8367918.1"/>
    <property type="molecule type" value="Genomic_DNA"/>
</dbReference>
<evidence type="ECO:0000313" key="4">
    <source>
        <dbReference type="Proteomes" id="UP000826271"/>
    </source>
</evidence>
<dbReference type="AlphaFoldDB" id="A0AAV6WB52"/>
<gene>
    <name evidence="3" type="ORF">BUALT_Bualt16G0122700</name>
</gene>
<evidence type="ECO:0000256" key="2">
    <source>
        <dbReference type="SAM" id="SignalP"/>
    </source>
</evidence>
<accession>A0AAV6WB52</accession>
<feature type="signal peptide" evidence="2">
    <location>
        <begin position="1"/>
        <end position="29"/>
    </location>
</feature>
<keyword evidence="4" id="KW-1185">Reference proteome</keyword>
<sequence>MAQVSIVKAAIMLAFAVAALSATFTTVSAQAPAPAPDAVAGNAFSLPVSGAVVGASLLVSAFALLRH</sequence>
<organism evidence="3 4">
    <name type="scientific">Buddleja alternifolia</name>
    <dbReference type="NCBI Taxonomy" id="168488"/>
    <lineage>
        <taxon>Eukaryota</taxon>
        <taxon>Viridiplantae</taxon>
        <taxon>Streptophyta</taxon>
        <taxon>Embryophyta</taxon>
        <taxon>Tracheophyta</taxon>
        <taxon>Spermatophyta</taxon>
        <taxon>Magnoliopsida</taxon>
        <taxon>eudicotyledons</taxon>
        <taxon>Gunneridae</taxon>
        <taxon>Pentapetalae</taxon>
        <taxon>asterids</taxon>
        <taxon>lamiids</taxon>
        <taxon>Lamiales</taxon>
        <taxon>Scrophulariaceae</taxon>
        <taxon>Buddlejeae</taxon>
        <taxon>Buddleja</taxon>
    </lineage>
</organism>
<keyword evidence="1" id="KW-1133">Transmembrane helix</keyword>
<protein>
    <submittedName>
        <fullName evidence="3">Uncharacterized protein</fullName>
    </submittedName>
</protein>
<comment type="caution">
    <text evidence="3">The sequence shown here is derived from an EMBL/GenBank/DDBJ whole genome shotgun (WGS) entry which is preliminary data.</text>
</comment>
<evidence type="ECO:0000256" key="1">
    <source>
        <dbReference type="SAM" id="Phobius"/>
    </source>
</evidence>
<feature type="chain" id="PRO_5043888165" evidence="2">
    <location>
        <begin position="30"/>
        <end position="67"/>
    </location>
</feature>
<name>A0AAV6WB52_9LAMI</name>
<proteinExistence type="predicted"/>
<keyword evidence="2" id="KW-0732">Signal</keyword>
<dbReference type="Proteomes" id="UP000826271">
    <property type="component" value="Unassembled WGS sequence"/>
</dbReference>
<evidence type="ECO:0000313" key="3">
    <source>
        <dbReference type="EMBL" id="KAG8367918.1"/>
    </source>
</evidence>